<feature type="transmembrane region" description="Helical" evidence="6">
    <location>
        <begin position="199"/>
        <end position="224"/>
    </location>
</feature>
<feature type="transmembrane region" description="Helical" evidence="6">
    <location>
        <begin position="119"/>
        <end position="138"/>
    </location>
</feature>
<feature type="transmembrane region" description="Helical" evidence="6">
    <location>
        <begin position="271"/>
        <end position="293"/>
    </location>
</feature>
<organism evidence="7 8">
    <name type="scientific">Mucilaginibacter gynuensis</name>
    <dbReference type="NCBI Taxonomy" id="1302236"/>
    <lineage>
        <taxon>Bacteria</taxon>
        <taxon>Pseudomonadati</taxon>
        <taxon>Bacteroidota</taxon>
        <taxon>Sphingobacteriia</taxon>
        <taxon>Sphingobacteriales</taxon>
        <taxon>Sphingobacteriaceae</taxon>
        <taxon>Mucilaginibacter</taxon>
    </lineage>
</organism>
<keyword evidence="2" id="KW-1003">Cell membrane</keyword>
<dbReference type="PANTHER" id="PTHR30213:SF0">
    <property type="entry name" value="UPF0761 MEMBRANE PROTEIN YIHY"/>
    <property type="match status" value="1"/>
</dbReference>
<evidence type="ECO:0000256" key="1">
    <source>
        <dbReference type="ARBA" id="ARBA00004651"/>
    </source>
</evidence>
<feature type="transmembrane region" description="Helical" evidence="6">
    <location>
        <begin position="236"/>
        <end position="259"/>
    </location>
</feature>
<comment type="caution">
    <text evidence="7">The sequence shown here is derived from an EMBL/GenBank/DDBJ whole genome shotgun (WGS) entry which is preliminary data.</text>
</comment>
<evidence type="ECO:0000256" key="5">
    <source>
        <dbReference type="ARBA" id="ARBA00023136"/>
    </source>
</evidence>
<dbReference type="RefSeq" id="WP_345209328.1">
    <property type="nucleotide sequence ID" value="NZ_BAABFT010000001.1"/>
</dbReference>
<sequence>MKWLHRFLSKFKFYQYFIDWTKTVIIPGFRPLPLYTVVVFFILELQERSLGNRASSLAYSFMLAVFPAIIFLFTLIAYIPVDGFQKQFLSLVMLILPHDAYMAFRHTIDDIVKNQNGKLLSLGFISALYFATNGISNLMRAFNKSSLILETRTWLKRRWIALLLTVVISFAMLLAIVIMMAGQTVISFLQDHIYSKSHFWVYVIALSRWIIVVVIFFVALSILYRYGPAHKQKWKFINPGSVLATFLAVLTSIGFTYYINNFSSYNKVYGSIGTLIVVMLWMYINSLVILIGFELNASVDLSKRNIKIEKPRFNSFRNQTAGKSIN</sequence>
<dbReference type="NCBIfam" id="TIGR00765">
    <property type="entry name" value="yihY_not_rbn"/>
    <property type="match status" value="1"/>
</dbReference>
<keyword evidence="5 6" id="KW-0472">Membrane</keyword>
<name>A0ABP8FSB0_9SPHI</name>
<feature type="transmembrane region" description="Helical" evidence="6">
    <location>
        <begin position="57"/>
        <end position="81"/>
    </location>
</feature>
<accession>A0ABP8FSB0</accession>
<protein>
    <submittedName>
        <fullName evidence="7">YihY/virulence factor BrkB family protein</fullName>
    </submittedName>
</protein>
<comment type="subcellular location">
    <subcellularLocation>
        <location evidence="1">Cell membrane</location>
        <topology evidence="1">Multi-pass membrane protein</topology>
    </subcellularLocation>
</comment>
<keyword evidence="8" id="KW-1185">Reference proteome</keyword>
<evidence type="ECO:0000256" key="3">
    <source>
        <dbReference type="ARBA" id="ARBA00022692"/>
    </source>
</evidence>
<feature type="transmembrane region" description="Helical" evidence="6">
    <location>
        <begin position="159"/>
        <end position="179"/>
    </location>
</feature>
<evidence type="ECO:0000313" key="7">
    <source>
        <dbReference type="EMBL" id="GAA4309769.1"/>
    </source>
</evidence>
<evidence type="ECO:0000313" key="8">
    <source>
        <dbReference type="Proteomes" id="UP001500582"/>
    </source>
</evidence>
<dbReference type="Proteomes" id="UP001500582">
    <property type="component" value="Unassembled WGS sequence"/>
</dbReference>
<evidence type="ECO:0000256" key="4">
    <source>
        <dbReference type="ARBA" id="ARBA00022989"/>
    </source>
</evidence>
<reference evidence="8" key="1">
    <citation type="journal article" date="2019" name="Int. J. Syst. Evol. Microbiol.">
        <title>The Global Catalogue of Microorganisms (GCM) 10K type strain sequencing project: providing services to taxonomists for standard genome sequencing and annotation.</title>
        <authorList>
            <consortium name="The Broad Institute Genomics Platform"/>
            <consortium name="The Broad Institute Genome Sequencing Center for Infectious Disease"/>
            <person name="Wu L."/>
            <person name="Ma J."/>
        </authorList>
    </citation>
    <scope>NUCLEOTIDE SEQUENCE [LARGE SCALE GENOMIC DNA]</scope>
    <source>
        <strain evidence="8">JCM 17705</strain>
    </source>
</reference>
<dbReference type="PANTHER" id="PTHR30213">
    <property type="entry name" value="INNER MEMBRANE PROTEIN YHJD"/>
    <property type="match status" value="1"/>
</dbReference>
<evidence type="ECO:0000256" key="2">
    <source>
        <dbReference type="ARBA" id="ARBA00022475"/>
    </source>
</evidence>
<dbReference type="Pfam" id="PF03631">
    <property type="entry name" value="Virul_fac_BrkB"/>
    <property type="match status" value="1"/>
</dbReference>
<proteinExistence type="predicted"/>
<feature type="transmembrane region" description="Helical" evidence="6">
    <location>
        <begin position="20"/>
        <end position="45"/>
    </location>
</feature>
<dbReference type="EMBL" id="BAABFT010000001">
    <property type="protein sequence ID" value="GAA4309769.1"/>
    <property type="molecule type" value="Genomic_DNA"/>
</dbReference>
<dbReference type="InterPro" id="IPR017039">
    <property type="entry name" value="Virul_fac_BrkB"/>
</dbReference>
<keyword evidence="3 6" id="KW-0812">Transmembrane</keyword>
<keyword evidence="4 6" id="KW-1133">Transmembrane helix</keyword>
<evidence type="ECO:0000256" key="6">
    <source>
        <dbReference type="SAM" id="Phobius"/>
    </source>
</evidence>
<gene>
    <name evidence="7" type="ORF">GCM10023149_04210</name>
</gene>
<dbReference type="PIRSF" id="PIRSF035875">
    <property type="entry name" value="RNase_BN"/>
    <property type="match status" value="1"/>
</dbReference>